<evidence type="ECO:0000313" key="1">
    <source>
        <dbReference type="EMBL" id="SFI55474.1"/>
    </source>
</evidence>
<sequence>MHRLHDYDSRMGNLLVHEPTSHWTAEIERTWAKRPDVSIRWRPYRESVLEELPGADLVLLVVAPDDAALDFLRQLHRLAPQAILICLVSEEIQEWELLARELGATAILPDTAMNQQVIELLEVQLRSTSKEIRHG</sequence>
<evidence type="ECO:0000313" key="2">
    <source>
        <dbReference type="Proteomes" id="UP000199518"/>
    </source>
</evidence>
<dbReference type="Proteomes" id="UP000199518">
    <property type="component" value="Unassembled WGS sequence"/>
</dbReference>
<evidence type="ECO:0008006" key="3">
    <source>
        <dbReference type="Google" id="ProtNLM"/>
    </source>
</evidence>
<proteinExistence type="predicted"/>
<organism evidence="1 2">
    <name type="scientific">Planctomicrobium piriforme</name>
    <dbReference type="NCBI Taxonomy" id="1576369"/>
    <lineage>
        <taxon>Bacteria</taxon>
        <taxon>Pseudomonadati</taxon>
        <taxon>Planctomycetota</taxon>
        <taxon>Planctomycetia</taxon>
        <taxon>Planctomycetales</taxon>
        <taxon>Planctomycetaceae</taxon>
        <taxon>Planctomicrobium</taxon>
    </lineage>
</organism>
<accession>A0A1I3J574</accession>
<gene>
    <name evidence="1" type="ORF">SAMN05421753_11065</name>
</gene>
<dbReference type="RefSeq" id="WP_139228471.1">
    <property type="nucleotide sequence ID" value="NZ_FOQD01000010.1"/>
</dbReference>
<protein>
    <recommendedName>
        <fullName evidence="3">Response regulatory domain-containing protein</fullName>
    </recommendedName>
</protein>
<keyword evidence="2" id="KW-1185">Reference proteome</keyword>
<name>A0A1I3J574_9PLAN</name>
<dbReference type="AlphaFoldDB" id="A0A1I3J574"/>
<dbReference type="EMBL" id="FOQD01000010">
    <property type="protein sequence ID" value="SFI55474.1"/>
    <property type="molecule type" value="Genomic_DNA"/>
</dbReference>
<reference evidence="2" key="1">
    <citation type="submission" date="2016-10" db="EMBL/GenBank/DDBJ databases">
        <authorList>
            <person name="Varghese N."/>
            <person name="Submissions S."/>
        </authorList>
    </citation>
    <scope>NUCLEOTIDE SEQUENCE [LARGE SCALE GENOMIC DNA]</scope>
    <source>
        <strain evidence="2">DSM 26348</strain>
    </source>
</reference>